<dbReference type="Gene3D" id="3.90.180.10">
    <property type="entry name" value="Medium-chain alcohol dehydrogenases, catalytic domain"/>
    <property type="match status" value="1"/>
</dbReference>
<sequence length="369" mass="40705">MKQANLQQNGVKSRAYRLVQPHEVVETALEHELREWEVAVEPTLGSICHADLRYFSGQRRPEALKKKLPMALIHEGIGTIVESGTSDREIGQRVVVVPNIQGYLLNGTAQEECCPSCQDTRNSQGSNYCQKGRFLGSGFDGIAQSRLVVPSASAIPVPDEVPDEIAVLTELSSVSYQALHHVKDLLPTARVVVFGDGPVGYLAAAMLHHVYGVSEDRLTVFGAVPEKLGQFDFATRHLVQEYDFSAGGLYDVALECTGGRFSESAINQAIDVLKPGGHLILMGVTEERVPINTRDVLEKGLTLRGSSRSSIEDFLPVLEAMKDPRCQDTLRKLLPSENTVIRSAEDFAEAMEYAENNRGWKKVLLDFEW</sequence>
<protein>
    <submittedName>
        <fullName evidence="8">Alcohol dehydrogenase catalytic domain-containing protein</fullName>
    </submittedName>
</protein>
<accession>A0AA96LDW5</accession>
<dbReference type="Pfam" id="PF00107">
    <property type="entry name" value="ADH_zinc_N"/>
    <property type="match status" value="1"/>
</dbReference>
<evidence type="ECO:0000256" key="1">
    <source>
        <dbReference type="ARBA" id="ARBA00001947"/>
    </source>
</evidence>
<evidence type="ECO:0000256" key="2">
    <source>
        <dbReference type="ARBA" id="ARBA00008072"/>
    </source>
</evidence>
<evidence type="ECO:0000256" key="5">
    <source>
        <dbReference type="ARBA" id="ARBA00023002"/>
    </source>
</evidence>
<keyword evidence="5" id="KW-0560">Oxidoreductase</keyword>
<dbReference type="EMBL" id="CP130318">
    <property type="protein sequence ID" value="WNQ11404.1"/>
    <property type="molecule type" value="Genomic_DNA"/>
</dbReference>
<keyword evidence="4" id="KW-0862">Zinc</keyword>
<evidence type="ECO:0000313" key="9">
    <source>
        <dbReference type="Proteomes" id="UP001305702"/>
    </source>
</evidence>
<evidence type="ECO:0000313" key="8">
    <source>
        <dbReference type="EMBL" id="WNQ11404.1"/>
    </source>
</evidence>
<dbReference type="Pfam" id="PF08240">
    <property type="entry name" value="ADH_N"/>
    <property type="match status" value="1"/>
</dbReference>
<reference evidence="8 9" key="1">
    <citation type="submission" date="2022-02" db="EMBL/GenBank/DDBJ databases">
        <title>Paenibacillus sp. MBLB1776 Whole Genome Shotgun Sequencing.</title>
        <authorList>
            <person name="Hwang C.Y."/>
            <person name="Cho E.-S."/>
            <person name="Seo M.-J."/>
        </authorList>
    </citation>
    <scope>NUCLEOTIDE SEQUENCE [LARGE SCALE GENOMIC DNA]</scope>
    <source>
        <strain evidence="8 9">MBLB1776</strain>
    </source>
</reference>
<name>A0AA96LDW5_9BACL</name>
<dbReference type="PANTHER" id="PTHR43350">
    <property type="entry name" value="NAD-DEPENDENT ALCOHOL DEHYDROGENASE"/>
    <property type="match status" value="1"/>
</dbReference>
<dbReference type="Proteomes" id="UP001305702">
    <property type="component" value="Chromosome"/>
</dbReference>
<dbReference type="KEGG" id="paun:MJA45_28035"/>
<feature type="domain" description="Alcohol dehydrogenase-like N-terminal" evidence="7">
    <location>
        <begin position="37"/>
        <end position="159"/>
    </location>
</feature>
<dbReference type="InterPro" id="IPR011032">
    <property type="entry name" value="GroES-like_sf"/>
</dbReference>
<comment type="similarity">
    <text evidence="2">Belongs to the zinc-containing alcohol dehydrogenase family.</text>
</comment>
<dbReference type="SUPFAM" id="SSF51735">
    <property type="entry name" value="NAD(P)-binding Rossmann-fold domains"/>
    <property type="match status" value="1"/>
</dbReference>
<dbReference type="Gene3D" id="3.40.50.720">
    <property type="entry name" value="NAD(P)-binding Rossmann-like Domain"/>
    <property type="match status" value="1"/>
</dbReference>
<keyword evidence="9" id="KW-1185">Reference proteome</keyword>
<organism evidence="8 9">
    <name type="scientific">Paenibacillus aurantius</name>
    <dbReference type="NCBI Taxonomy" id="2918900"/>
    <lineage>
        <taxon>Bacteria</taxon>
        <taxon>Bacillati</taxon>
        <taxon>Bacillota</taxon>
        <taxon>Bacilli</taxon>
        <taxon>Bacillales</taxon>
        <taxon>Paenibacillaceae</taxon>
        <taxon>Paenibacillus</taxon>
    </lineage>
</organism>
<keyword evidence="3" id="KW-0479">Metal-binding</keyword>
<dbReference type="GO" id="GO:0046872">
    <property type="term" value="F:metal ion binding"/>
    <property type="evidence" value="ECO:0007669"/>
    <property type="project" value="UniProtKB-KW"/>
</dbReference>
<dbReference type="GO" id="GO:0016491">
    <property type="term" value="F:oxidoreductase activity"/>
    <property type="evidence" value="ECO:0007669"/>
    <property type="project" value="UniProtKB-KW"/>
</dbReference>
<evidence type="ECO:0000259" key="6">
    <source>
        <dbReference type="Pfam" id="PF00107"/>
    </source>
</evidence>
<dbReference type="InterPro" id="IPR013154">
    <property type="entry name" value="ADH-like_N"/>
</dbReference>
<proteinExistence type="inferred from homology"/>
<evidence type="ECO:0000256" key="3">
    <source>
        <dbReference type="ARBA" id="ARBA00022723"/>
    </source>
</evidence>
<gene>
    <name evidence="8" type="ORF">MJA45_28035</name>
</gene>
<feature type="domain" description="Alcohol dehydrogenase-like C-terminal" evidence="6">
    <location>
        <begin position="237"/>
        <end position="321"/>
    </location>
</feature>
<dbReference type="PANTHER" id="PTHR43350:SF19">
    <property type="entry name" value="D-GULOSIDE 3-DEHYDROGENASE"/>
    <property type="match status" value="1"/>
</dbReference>
<comment type="cofactor">
    <cofactor evidence="1">
        <name>Zn(2+)</name>
        <dbReference type="ChEBI" id="CHEBI:29105"/>
    </cofactor>
</comment>
<evidence type="ECO:0000259" key="7">
    <source>
        <dbReference type="Pfam" id="PF08240"/>
    </source>
</evidence>
<dbReference type="InterPro" id="IPR013149">
    <property type="entry name" value="ADH-like_C"/>
</dbReference>
<dbReference type="AlphaFoldDB" id="A0AA96LDW5"/>
<dbReference type="InterPro" id="IPR036291">
    <property type="entry name" value="NAD(P)-bd_dom_sf"/>
</dbReference>
<dbReference type="SUPFAM" id="SSF50129">
    <property type="entry name" value="GroES-like"/>
    <property type="match status" value="1"/>
</dbReference>
<dbReference type="RefSeq" id="WP_315605180.1">
    <property type="nucleotide sequence ID" value="NZ_CP130318.1"/>
</dbReference>
<evidence type="ECO:0000256" key="4">
    <source>
        <dbReference type="ARBA" id="ARBA00022833"/>
    </source>
</evidence>